<dbReference type="Pfam" id="PF01580">
    <property type="entry name" value="FtsK_SpoIIIE"/>
    <property type="match status" value="1"/>
</dbReference>
<name>A0ABN2K4Z5_9MICO</name>
<dbReference type="PANTHER" id="PTHR22683">
    <property type="entry name" value="SPORULATION PROTEIN RELATED"/>
    <property type="match status" value="1"/>
</dbReference>
<feature type="domain" description="FtsK" evidence="6">
    <location>
        <begin position="374"/>
        <end position="559"/>
    </location>
</feature>
<keyword evidence="8" id="KW-1185">Reference proteome</keyword>
<proteinExistence type="predicted"/>
<feature type="region of interest" description="Disordered" evidence="4">
    <location>
        <begin position="241"/>
        <end position="263"/>
    </location>
</feature>
<evidence type="ECO:0000313" key="8">
    <source>
        <dbReference type="Proteomes" id="UP001500506"/>
    </source>
</evidence>
<evidence type="ECO:0000256" key="1">
    <source>
        <dbReference type="ARBA" id="ARBA00022741"/>
    </source>
</evidence>
<accession>A0ABN2K4Z5</accession>
<keyword evidence="2 3" id="KW-0067">ATP-binding</keyword>
<dbReference type="InterPro" id="IPR003593">
    <property type="entry name" value="AAA+_ATPase"/>
</dbReference>
<dbReference type="Gene3D" id="3.40.50.300">
    <property type="entry name" value="P-loop containing nucleotide triphosphate hydrolases"/>
    <property type="match status" value="3"/>
</dbReference>
<keyword evidence="5" id="KW-1133">Transmembrane helix</keyword>
<dbReference type="EMBL" id="BAAANH010000001">
    <property type="protein sequence ID" value="GAA1748414.1"/>
    <property type="molecule type" value="Genomic_DNA"/>
</dbReference>
<evidence type="ECO:0000256" key="4">
    <source>
        <dbReference type="SAM" id="MobiDB-lite"/>
    </source>
</evidence>
<keyword evidence="5" id="KW-0812">Transmembrane</keyword>
<gene>
    <name evidence="7" type="ORF">GCM10009747_01930</name>
</gene>
<dbReference type="InterPro" id="IPR027417">
    <property type="entry name" value="P-loop_NTPase"/>
</dbReference>
<dbReference type="InterPro" id="IPR002543">
    <property type="entry name" value="FtsK_dom"/>
</dbReference>
<feature type="transmembrane region" description="Helical" evidence="5">
    <location>
        <begin position="54"/>
        <end position="72"/>
    </location>
</feature>
<dbReference type="CDD" id="cd01127">
    <property type="entry name" value="TrwB_TraG_TraD_VirD4"/>
    <property type="match status" value="1"/>
</dbReference>
<evidence type="ECO:0000256" key="5">
    <source>
        <dbReference type="SAM" id="Phobius"/>
    </source>
</evidence>
<feature type="binding site" evidence="3">
    <location>
        <begin position="392"/>
        <end position="399"/>
    </location>
    <ligand>
        <name>ATP</name>
        <dbReference type="ChEBI" id="CHEBI:30616"/>
    </ligand>
</feature>
<dbReference type="InterPro" id="IPR050206">
    <property type="entry name" value="FtsK/SpoIIIE/SftA"/>
</dbReference>
<dbReference type="Proteomes" id="UP001500506">
    <property type="component" value="Unassembled WGS sequence"/>
</dbReference>
<reference evidence="7 8" key="1">
    <citation type="journal article" date="2019" name="Int. J. Syst. Evol. Microbiol.">
        <title>The Global Catalogue of Microorganisms (GCM) 10K type strain sequencing project: providing services to taxonomists for standard genome sequencing and annotation.</title>
        <authorList>
            <consortium name="The Broad Institute Genomics Platform"/>
            <consortium name="The Broad Institute Genome Sequencing Center for Infectious Disease"/>
            <person name="Wu L."/>
            <person name="Ma J."/>
        </authorList>
    </citation>
    <scope>NUCLEOTIDE SEQUENCE [LARGE SCALE GENOMIC DNA]</scope>
    <source>
        <strain evidence="7 8">JCM 14319</strain>
    </source>
</reference>
<dbReference type="RefSeq" id="WP_232496652.1">
    <property type="nucleotide sequence ID" value="NZ_BAAANH010000001.1"/>
</dbReference>
<dbReference type="PROSITE" id="PS50901">
    <property type="entry name" value="FTSK"/>
    <property type="match status" value="1"/>
</dbReference>
<sequence>MRPLEPTEPPVVDLPLALPSPPGEPERPAFPLLAVLAPVVGALALWAITGSPFSLVFAILGPVVAVASVFDAKRQGRARLRRARVERARRLDELRAEIEVRHECERRAAWRRAPSPASLVARTTPPAWQGGPLPAIVVGSGPIRSHLRVDGSPTDSDERQLLARAASLEGAPVLADPYGGVGFVGARPLALAAARAALVQCAHHGVPGELALELPRSTEWEWAARLPHSGTGTERLRVLDRGGGGAPANEADPPSRFGSRSNGRATGGTALIAVATETSALPPGLQTIVHVDAPGSAFVRRPGGVPPAPVVPAVTGAADALAWAEASTLVAERAGVATAGAELPARVVLGELDQPVVDRASRASLAVAVGAAGAGPLVIDLVHHGPHALVAGTTGSGKSEFLLSWLTGLARAYPPDRVAFLLVDFKGGAAFEPIRELPHVTGIVTDLDEGEAERAVMSLRAELRHRERVLAQAGARDIRSLDAGIELARLVLVVDEFQAMIERFPDLGSVIADIAARGRSLGVHLVLASQRPNGVVREQITANCAIRVSLRVMQRTDSLAVVGTESAAEIAPDTPGRGIVDRGDGRAITFQSAVADVAALTGARVANAAGARARRPWLDPLPSRVGRDRLVSLVRSAGGAADAAAPRTAAADTDGFAIGLADEPHHQRRSLATWTPAADGHLLVLGAPGSGRTGALAAAAGAVAAVHGTASVLLLDGARSAVWDTLHGLLAAVRGGGDCPRLVVIDDLDVRFRSWPDDYRLAALDAVEALLREGRARGLWVAAAVSQGHGLGSGLRDAFGARLLLHHATRSDLVQSGGVGGLWRADEPPGSAQWRGLRVQVVEAEPMPQPEAGGERPLVLQGGGVHAVVAAGTSAAAAAIRSAGAVPILIASGADVAGRAVSAAAGHPGPTVIVGDADAWAANWAMAARIREEAVIVVHGGAPEYRALIRDRALPPLLDEGGGQCWASFGGAPARRYDWPPTIQPNPAWEAERGTESESNVPEN</sequence>
<dbReference type="PANTHER" id="PTHR22683:SF1">
    <property type="entry name" value="TYPE VII SECRETION SYSTEM PROTEIN ESSC"/>
    <property type="match status" value="1"/>
</dbReference>
<dbReference type="SUPFAM" id="SSF52540">
    <property type="entry name" value="P-loop containing nucleoside triphosphate hydrolases"/>
    <property type="match status" value="2"/>
</dbReference>
<feature type="transmembrane region" description="Helical" evidence="5">
    <location>
        <begin position="29"/>
        <end position="48"/>
    </location>
</feature>
<feature type="region of interest" description="Disordered" evidence="4">
    <location>
        <begin position="976"/>
        <end position="1004"/>
    </location>
</feature>
<evidence type="ECO:0000256" key="2">
    <source>
        <dbReference type="ARBA" id="ARBA00022840"/>
    </source>
</evidence>
<keyword evidence="5" id="KW-0472">Membrane</keyword>
<evidence type="ECO:0000313" key="7">
    <source>
        <dbReference type="EMBL" id="GAA1748414.1"/>
    </source>
</evidence>
<protein>
    <recommendedName>
        <fullName evidence="6">FtsK domain-containing protein</fullName>
    </recommendedName>
</protein>
<dbReference type="SMART" id="SM00382">
    <property type="entry name" value="AAA"/>
    <property type="match status" value="2"/>
</dbReference>
<evidence type="ECO:0000256" key="3">
    <source>
        <dbReference type="PROSITE-ProRule" id="PRU00289"/>
    </source>
</evidence>
<keyword evidence="1 3" id="KW-0547">Nucleotide-binding</keyword>
<evidence type="ECO:0000259" key="6">
    <source>
        <dbReference type="PROSITE" id="PS50901"/>
    </source>
</evidence>
<comment type="caution">
    <text evidence="7">The sequence shown here is derived from an EMBL/GenBank/DDBJ whole genome shotgun (WGS) entry which is preliminary data.</text>
</comment>
<organism evidence="7 8">
    <name type="scientific">Agromyces humatus</name>
    <dbReference type="NCBI Taxonomy" id="279573"/>
    <lineage>
        <taxon>Bacteria</taxon>
        <taxon>Bacillati</taxon>
        <taxon>Actinomycetota</taxon>
        <taxon>Actinomycetes</taxon>
        <taxon>Micrococcales</taxon>
        <taxon>Microbacteriaceae</taxon>
        <taxon>Agromyces</taxon>
    </lineage>
</organism>